<accession>A0AAW9DQN5</accession>
<dbReference type="AlphaFoldDB" id="A0AAW9DQN5"/>
<dbReference type="Pfam" id="PF13649">
    <property type="entry name" value="Methyltransf_25"/>
    <property type="match status" value="1"/>
</dbReference>
<sequence length="210" mass="23175">MASDPTPAGRRDHWNAAYTRNPPDRVSWFEAEPTTSLDLVETCSLAPDAPIIDIGGGASRLTEALYARGYRDLSILDISRIALDEAARSLPATVTLIEADITAWQPQKHYALWHDRAVFHFLTDPQDRASYLATLRRAVMPHGHVILATFAPDGPERCSGLPVVRYDADRMAELLAPDFTLIARRAHTHNTPGGAAQRFIYAHLQRTGPG</sequence>
<dbReference type="GO" id="GO:0008168">
    <property type="term" value="F:methyltransferase activity"/>
    <property type="evidence" value="ECO:0007669"/>
    <property type="project" value="UniProtKB-KW"/>
</dbReference>
<dbReference type="SUPFAM" id="SSF53335">
    <property type="entry name" value="S-adenosyl-L-methionine-dependent methyltransferases"/>
    <property type="match status" value="1"/>
</dbReference>
<keyword evidence="3" id="KW-1185">Reference proteome</keyword>
<evidence type="ECO:0000259" key="1">
    <source>
        <dbReference type="Pfam" id="PF13649"/>
    </source>
</evidence>
<name>A0AAW9DQN5_ACIAO</name>
<proteinExistence type="predicted"/>
<dbReference type="Gene3D" id="3.40.50.150">
    <property type="entry name" value="Vaccinia Virus protein VP39"/>
    <property type="match status" value="1"/>
</dbReference>
<dbReference type="CDD" id="cd02440">
    <property type="entry name" value="AdoMet_MTases"/>
    <property type="match status" value="1"/>
</dbReference>
<reference evidence="2 3" key="1">
    <citation type="submission" date="2023-11" db="EMBL/GenBank/DDBJ databases">
        <title>MicrobeMod: A computational toolkit for identifying prokaryotic methylation and restriction-modification with nanopore sequencing.</title>
        <authorList>
            <person name="Crits-Christoph A."/>
            <person name="Kang S.C."/>
            <person name="Lee H."/>
            <person name="Ostrov N."/>
        </authorList>
    </citation>
    <scope>NUCLEOTIDE SEQUENCE [LARGE SCALE GENOMIC DNA]</scope>
    <source>
        <strain evidence="2 3">DSMZ 700</strain>
    </source>
</reference>
<keyword evidence="2" id="KW-0808">Transferase</keyword>
<keyword evidence="2" id="KW-0489">Methyltransferase</keyword>
<dbReference type="Proteomes" id="UP001279553">
    <property type="component" value="Unassembled WGS sequence"/>
</dbReference>
<evidence type="ECO:0000313" key="3">
    <source>
        <dbReference type="Proteomes" id="UP001279553"/>
    </source>
</evidence>
<organism evidence="2 3">
    <name type="scientific">Acidiphilium acidophilum</name>
    <name type="common">Thiobacillus acidophilus</name>
    <dbReference type="NCBI Taxonomy" id="76588"/>
    <lineage>
        <taxon>Bacteria</taxon>
        <taxon>Pseudomonadati</taxon>
        <taxon>Pseudomonadota</taxon>
        <taxon>Alphaproteobacteria</taxon>
        <taxon>Acetobacterales</taxon>
        <taxon>Acidocellaceae</taxon>
        <taxon>Acidiphilium</taxon>
    </lineage>
</organism>
<protein>
    <submittedName>
        <fullName evidence="2">Class I SAM-dependent methyltransferase</fullName>
        <ecNumber evidence="2">2.1.-.-</ecNumber>
    </submittedName>
</protein>
<dbReference type="PANTHER" id="PTHR12843">
    <property type="entry name" value="PROTEIN-LYSINE N-METHYLTRANSFERASE METTL10"/>
    <property type="match status" value="1"/>
</dbReference>
<comment type="caution">
    <text evidence="2">The sequence shown here is derived from an EMBL/GenBank/DDBJ whole genome shotgun (WGS) entry which is preliminary data.</text>
</comment>
<evidence type="ECO:0000313" key="2">
    <source>
        <dbReference type="EMBL" id="MDX5930962.1"/>
    </source>
</evidence>
<dbReference type="GO" id="GO:0032259">
    <property type="term" value="P:methylation"/>
    <property type="evidence" value="ECO:0007669"/>
    <property type="project" value="UniProtKB-KW"/>
</dbReference>
<feature type="domain" description="Methyltransferase" evidence="1">
    <location>
        <begin position="51"/>
        <end position="143"/>
    </location>
</feature>
<dbReference type="InterPro" id="IPR029063">
    <property type="entry name" value="SAM-dependent_MTases_sf"/>
</dbReference>
<dbReference type="InterPro" id="IPR041698">
    <property type="entry name" value="Methyltransf_25"/>
</dbReference>
<dbReference type="PANTHER" id="PTHR12843:SF5">
    <property type="entry name" value="EEF1A LYSINE METHYLTRANSFERASE 2"/>
    <property type="match status" value="1"/>
</dbReference>
<dbReference type="RefSeq" id="WP_319613886.1">
    <property type="nucleotide sequence ID" value="NZ_JAWXYB010000018.1"/>
</dbReference>
<dbReference type="EC" id="2.1.-.-" evidence="2"/>
<gene>
    <name evidence="2" type="ORF">SIL87_09325</name>
</gene>
<dbReference type="EMBL" id="JAWXYB010000018">
    <property type="protein sequence ID" value="MDX5930962.1"/>
    <property type="molecule type" value="Genomic_DNA"/>
</dbReference>